<gene>
    <name evidence="2" type="ORF">APZ42_033716</name>
</gene>
<protein>
    <submittedName>
        <fullName evidence="2">Uncharacterized protein</fullName>
    </submittedName>
</protein>
<keyword evidence="1" id="KW-1133">Transmembrane helix</keyword>
<keyword evidence="3" id="KW-1185">Reference proteome</keyword>
<dbReference type="Proteomes" id="UP000076858">
    <property type="component" value="Unassembled WGS sequence"/>
</dbReference>
<reference evidence="2 3" key="1">
    <citation type="submission" date="2016-03" db="EMBL/GenBank/DDBJ databases">
        <title>EvidentialGene: Evidence-directed Construction of Genes on Genomes.</title>
        <authorList>
            <person name="Gilbert D.G."/>
            <person name="Choi J.-H."/>
            <person name="Mockaitis K."/>
            <person name="Colbourne J."/>
            <person name="Pfrender M."/>
        </authorList>
    </citation>
    <scope>NUCLEOTIDE SEQUENCE [LARGE SCALE GENOMIC DNA]</scope>
    <source>
        <strain evidence="2 3">Xinb3</strain>
        <tissue evidence="2">Complete organism</tissue>
    </source>
</reference>
<evidence type="ECO:0000313" key="3">
    <source>
        <dbReference type="Proteomes" id="UP000076858"/>
    </source>
</evidence>
<dbReference type="EMBL" id="LRGB01003257">
    <property type="protein sequence ID" value="KZS03528.1"/>
    <property type="molecule type" value="Genomic_DNA"/>
</dbReference>
<keyword evidence="1" id="KW-0472">Membrane</keyword>
<feature type="transmembrane region" description="Helical" evidence="1">
    <location>
        <begin position="57"/>
        <end position="78"/>
    </location>
</feature>
<organism evidence="2 3">
    <name type="scientific">Daphnia magna</name>
    <dbReference type="NCBI Taxonomy" id="35525"/>
    <lineage>
        <taxon>Eukaryota</taxon>
        <taxon>Metazoa</taxon>
        <taxon>Ecdysozoa</taxon>
        <taxon>Arthropoda</taxon>
        <taxon>Crustacea</taxon>
        <taxon>Branchiopoda</taxon>
        <taxon>Diplostraca</taxon>
        <taxon>Cladocera</taxon>
        <taxon>Anomopoda</taxon>
        <taxon>Daphniidae</taxon>
        <taxon>Daphnia</taxon>
    </lineage>
</organism>
<accession>A0A164KTX0</accession>
<comment type="caution">
    <text evidence="2">The sequence shown here is derived from an EMBL/GenBank/DDBJ whole genome shotgun (WGS) entry which is preliminary data.</text>
</comment>
<proteinExistence type="predicted"/>
<dbReference type="OrthoDB" id="6378311at2759"/>
<keyword evidence="1" id="KW-0812">Transmembrane</keyword>
<name>A0A164KTX0_9CRUS</name>
<evidence type="ECO:0000256" key="1">
    <source>
        <dbReference type="SAM" id="Phobius"/>
    </source>
</evidence>
<evidence type="ECO:0000313" key="2">
    <source>
        <dbReference type="EMBL" id="KZS03528.1"/>
    </source>
</evidence>
<sequence>MCDIVTTLSERKTLWPEQEMKERAISYQSLRSSSMCRSFEQQPCQLTLYKMSLKREIIMHLYVLLFIPLMCAACAAVSTDTAGIYNPVLPHRRMPQHTTSWTYPYYFDYPYPTVGQQTNRRLSKAAPAAPQKPNTYYYYPYRYPYPYHYLYQNPSPLSPDFHAVNQVEFIEPIASYDFSGNAYFRRPWKTGRLHPHPTVTIMGPGGAGGGGGD</sequence>
<dbReference type="AlphaFoldDB" id="A0A164KTX0"/>